<feature type="region of interest" description="Disordered" evidence="2">
    <location>
        <begin position="30"/>
        <end position="80"/>
    </location>
</feature>
<protein>
    <submittedName>
        <fullName evidence="4">Class F sortase</fullName>
    </submittedName>
</protein>
<dbReference type="CDD" id="cd05829">
    <property type="entry name" value="Sortase_F"/>
    <property type="match status" value="1"/>
</dbReference>
<feature type="chain" id="PRO_5046524690" evidence="3">
    <location>
        <begin position="28"/>
        <end position="235"/>
    </location>
</feature>
<dbReference type="Pfam" id="PF04203">
    <property type="entry name" value="Sortase"/>
    <property type="match status" value="1"/>
</dbReference>
<accession>A0ABY2E2A9</accession>
<dbReference type="InterPro" id="IPR042001">
    <property type="entry name" value="Sortase_F"/>
</dbReference>
<comment type="caution">
    <text evidence="4">The sequence shown here is derived from an EMBL/GenBank/DDBJ whole genome shotgun (WGS) entry which is preliminary data.</text>
</comment>
<name>A0ABY2E2A9_9MICO</name>
<dbReference type="Proteomes" id="UP000504882">
    <property type="component" value="Unassembled WGS sequence"/>
</dbReference>
<keyword evidence="5" id="KW-1185">Reference proteome</keyword>
<evidence type="ECO:0000313" key="5">
    <source>
        <dbReference type="Proteomes" id="UP000504882"/>
    </source>
</evidence>
<evidence type="ECO:0000313" key="4">
    <source>
        <dbReference type="EMBL" id="TDE92743.1"/>
    </source>
</evidence>
<evidence type="ECO:0000256" key="1">
    <source>
        <dbReference type="ARBA" id="ARBA00022801"/>
    </source>
</evidence>
<reference evidence="4 5" key="1">
    <citation type="submission" date="2019-03" db="EMBL/GenBank/DDBJ databases">
        <title>Genomic features of bacteria from cold environments.</title>
        <authorList>
            <person name="Shen L."/>
        </authorList>
    </citation>
    <scope>NUCLEOTIDE SEQUENCE [LARGE SCALE GENOMIC DNA]</scope>
    <source>
        <strain evidence="5">T3246-1</strain>
    </source>
</reference>
<dbReference type="PROSITE" id="PS51257">
    <property type="entry name" value="PROKAR_LIPOPROTEIN"/>
    <property type="match status" value="1"/>
</dbReference>
<gene>
    <name evidence="4" type="ORF">EXU48_14590</name>
</gene>
<keyword evidence="1" id="KW-0378">Hydrolase</keyword>
<dbReference type="EMBL" id="SMNA01000006">
    <property type="protein sequence ID" value="TDE92743.1"/>
    <property type="molecule type" value="Genomic_DNA"/>
</dbReference>
<proteinExistence type="predicted"/>
<dbReference type="Gene3D" id="2.40.260.10">
    <property type="entry name" value="Sortase"/>
    <property type="match status" value="1"/>
</dbReference>
<evidence type="ECO:0000256" key="3">
    <source>
        <dbReference type="SAM" id="SignalP"/>
    </source>
</evidence>
<evidence type="ECO:0000256" key="2">
    <source>
        <dbReference type="SAM" id="MobiDB-lite"/>
    </source>
</evidence>
<feature type="signal peptide" evidence="3">
    <location>
        <begin position="1"/>
        <end position="27"/>
    </location>
</feature>
<dbReference type="InterPro" id="IPR005754">
    <property type="entry name" value="Sortase"/>
</dbReference>
<dbReference type="SUPFAM" id="SSF63817">
    <property type="entry name" value="Sortase"/>
    <property type="match status" value="1"/>
</dbReference>
<feature type="compositionally biased region" description="Pro residues" evidence="2">
    <location>
        <begin position="54"/>
        <end position="70"/>
    </location>
</feature>
<sequence length="235" mass="23830">MNSRGMRRTGVAAAVAGLALMVGCSLSPGGQPTTSTATPVGDADPAGGATTEPAPGPSAPVPASPVPGEGPIPVVDSTGTRTAEPVVAPARLELAALGIDMPVTAVDIAPDGQMEIPENALVAGWYRFGPTAGAVSGAVVIAAHAGSYVTPVGPFHDLDEAAAGDPITVTLVDGTAVAYDVESVERLAKDVIDLGPYFDRTGEHRLVLITCGGRWDPERRSYDDNIVLTARIRTG</sequence>
<keyword evidence="3" id="KW-0732">Signal</keyword>
<organism evidence="4 5">
    <name type="scientific">Occultella glacieicola</name>
    <dbReference type="NCBI Taxonomy" id="2518684"/>
    <lineage>
        <taxon>Bacteria</taxon>
        <taxon>Bacillati</taxon>
        <taxon>Actinomycetota</taxon>
        <taxon>Actinomycetes</taxon>
        <taxon>Micrococcales</taxon>
        <taxon>Ruaniaceae</taxon>
        <taxon>Occultella</taxon>
    </lineage>
</organism>
<dbReference type="InterPro" id="IPR023365">
    <property type="entry name" value="Sortase_dom-sf"/>
</dbReference>